<dbReference type="Gene3D" id="1.10.10.10">
    <property type="entry name" value="Winged helix-like DNA-binding domain superfamily/Winged helix DNA-binding domain"/>
    <property type="match status" value="1"/>
</dbReference>
<dbReference type="PANTHER" id="PTHR33164">
    <property type="entry name" value="TRANSCRIPTIONAL REGULATOR, MARR FAMILY"/>
    <property type="match status" value="1"/>
</dbReference>
<dbReference type="EMBL" id="JBGEHV010000020">
    <property type="protein sequence ID" value="MEY8040325.1"/>
    <property type="molecule type" value="Genomic_DNA"/>
</dbReference>
<dbReference type="PANTHER" id="PTHR33164:SF104">
    <property type="entry name" value="TRANSCRIPTIONAL REGULATORY PROTEIN"/>
    <property type="match status" value="1"/>
</dbReference>
<gene>
    <name evidence="2" type="ORF">AB8O55_13045</name>
</gene>
<keyword evidence="3" id="KW-1185">Reference proteome</keyword>
<feature type="domain" description="HTH marR-type" evidence="1">
    <location>
        <begin position="23"/>
        <end position="156"/>
    </location>
</feature>
<dbReference type="SUPFAM" id="SSF46785">
    <property type="entry name" value="Winged helix' DNA-binding domain"/>
    <property type="match status" value="1"/>
</dbReference>
<proteinExistence type="predicted"/>
<evidence type="ECO:0000313" key="3">
    <source>
        <dbReference type="Proteomes" id="UP001564626"/>
    </source>
</evidence>
<evidence type="ECO:0000313" key="2">
    <source>
        <dbReference type="EMBL" id="MEY8040325.1"/>
    </source>
</evidence>
<dbReference type="SMART" id="SM00347">
    <property type="entry name" value="HTH_MARR"/>
    <property type="match status" value="1"/>
</dbReference>
<comment type="caution">
    <text evidence="2">The sequence shown here is derived from an EMBL/GenBank/DDBJ whole genome shotgun (WGS) entry which is preliminary data.</text>
</comment>
<dbReference type="Proteomes" id="UP001564626">
    <property type="component" value="Unassembled WGS sequence"/>
</dbReference>
<dbReference type="RefSeq" id="WP_345366701.1">
    <property type="nucleotide sequence ID" value="NZ_BAABII010000016.1"/>
</dbReference>
<dbReference type="PROSITE" id="PS50995">
    <property type="entry name" value="HTH_MARR_2"/>
    <property type="match status" value="1"/>
</dbReference>
<evidence type="ECO:0000259" key="1">
    <source>
        <dbReference type="PROSITE" id="PS50995"/>
    </source>
</evidence>
<dbReference type="InterPro" id="IPR000835">
    <property type="entry name" value="HTH_MarR-typ"/>
</dbReference>
<name>A0ABV4CGU8_9PSEU</name>
<protein>
    <submittedName>
        <fullName evidence="2">MarR family winged helix-turn-helix transcriptional regulator</fullName>
    </submittedName>
</protein>
<dbReference type="Pfam" id="PF12802">
    <property type="entry name" value="MarR_2"/>
    <property type="match status" value="1"/>
</dbReference>
<accession>A0ABV4CGU8</accession>
<dbReference type="InterPro" id="IPR036390">
    <property type="entry name" value="WH_DNA-bd_sf"/>
</dbReference>
<reference evidence="2 3" key="1">
    <citation type="submission" date="2024-08" db="EMBL/GenBank/DDBJ databases">
        <title>Genome mining of Saccharopolyspora cebuensis PGLac3 from Nigerian medicinal plant.</title>
        <authorList>
            <person name="Ezeobiora C.E."/>
            <person name="Igbokwe N.H."/>
            <person name="Amin D.H."/>
            <person name="Mendie U.E."/>
        </authorList>
    </citation>
    <scope>NUCLEOTIDE SEQUENCE [LARGE SCALE GENOMIC DNA]</scope>
    <source>
        <strain evidence="2 3">PGLac3</strain>
    </source>
</reference>
<dbReference type="InterPro" id="IPR036388">
    <property type="entry name" value="WH-like_DNA-bd_sf"/>
</dbReference>
<dbReference type="PRINTS" id="PR00598">
    <property type="entry name" value="HTHMARR"/>
</dbReference>
<organism evidence="2 3">
    <name type="scientific">Saccharopolyspora cebuensis</name>
    <dbReference type="NCBI Taxonomy" id="418759"/>
    <lineage>
        <taxon>Bacteria</taxon>
        <taxon>Bacillati</taxon>
        <taxon>Actinomycetota</taxon>
        <taxon>Actinomycetes</taxon>
        <taxon>Pseudonocardiales</taxon>
        <taxon>Pseudonocardiaceae</taxon>
        <taxon>Saccharopolyspora</taxon>
    </lineage>
</organism>
<sequence length="163" mass="17749">MDDAVGRIQDQWRRQRPDLDVSSVGVVGRVLRLTALLKQVNETALAEDGVSGAEFEVLSALRRAGGGLRPSELTRETLSSGAATTKRLTRLESLGLISRATSARDRREVDVRLTEEGYELIDRLFPEQVVRERGVLDALTEDELARLGALLAKALAGAERALG</sequence>
<dbReference type="InterPro" id="IPR039422">
    <property type="entry name" value="MarR/SlyA-like"/>
</dbReference>